<protein>
    <recommendedName>
        <fullName evidence="4">Ig-like domain-containing protein</fullName>
    </recommendedName>
</protein>
<keyword evidence="1" id="KW-0732">Signal</keyword>
<dbReference type="AlphaFoldDB" id="A0A2M9CG14"/>
<evidence type="ECO:0000256" key="1">
    <source>
        <dbReference type="SAM" id="SignalP"/>
    </source>
</evidence>
<sequence length="161" mass="16199">MIGRRGRVAALVLGAALTATLVTATPASASWSDPEHAGGTVAAGRVLPPGGFTCTVGNFLVGGLLQQAIRFSWTAPPATSLKPNRFSVTLSYAGGLNPPTGTYSASGTATELFVPTNTVIGIGSSTARISSHLGTWSSSPAAQTRTVSVTNVLLGVLVDCS</sequence>
<reference evidence="2 3" key="1">
    <citation type="submission" date="2017-11" db="EMBL/GenBank/DDBJ databases">
        <title>Genomic Encyclopedia of Archaeal and Bacterial Type Strains, Phase II (KMG-II): From Individual Species to Whole Genera.</title>
        <authorList>
            <person name="Goeker M."/>
        </authorList>
    </citation>
    <scope>NUCLEOTIDE SEQUENCE [LARGE SCALE GENOMIC DNA]</scope>
    <source>
        <strain evidence="2 3">DSM 27393</strain>
    </source>
</reference>
<evidence type="ECO:0000313" key="3">
    <source>
        <dbReference type="Proteomes" id="UP000228758"/>
    </source>
</evidence>
<name>A0A2M9CG14_9MICO</name>
<dbReference type="EMBL" id="PGFF01000001">
    <property type="protein sequence ID" value="PJJ70785.1"/>
    <property type="molecule type" value="Genomic_DNA"/>
</dbReference>
<feature type="signal peptide" evidence="1">
    <location>
        <begin position="1"/>
        <end position="24"/>
    </location>
</feature>
<feature type="chain" id="PRO_5038968030" description="Ig-like domain-containing protein" evidence="1">
    <location>
        <begin position="25"/>
        <end position="161"/>
    </location>
</feature>
<proteinExistence type="predicted"/>
<organism evidence="2 3">
    <name type="scientific">Diaminobutyricimonas aerilata</name>
    <dbReference type="NCBI Taxonomy" id="1162967"/>
    <lineage>
        <taxon>Bacteria</taxon>
        <taxon>Bacillati</taxon>
        <taxon>Actinomycetota</taxon>
        <taxon>Actinomycetes</taxon>
        <taxon>Micrococcales</taxon>
        <taxon>Microbacteriaceae</taxon>
        <taxon>Diaminobutyricimonas</taxon>
    </lineage>
</organism>
<accession>A0A2M9CG14</accession>
<comment type="caution">
    <text evidence="2">The sequence shown here is derived from an EMBL/GenBank/DDBJ whole genome shotgun (WGS) entry which is preliminary data.</text>
</comment>
<evidence type="ECO:0008006" key="4">
    <source>
        <dbReference type="Google" id="ProtNLM"/>
    </source>
</evidence>
<gene>
    <name evidence="2" type="ORF">CLV46_0311</name>
</gene>
<evidence type="ECO:0000313" key="2">
    <source>
        <dbReference type="EMBL" id="PJJ70785.1"/>
    </source>
</evidence>
<dbReference type="Proteomes" id="UP000228758">
    <property type="component" value="Unassembled WGS sequence"/>
</dbReference>
<keyword evidence="3" id="KW-1185">Reference proteome</keyword>